<evidence type="ECO:0000313" key="11">
    <source>
        <dbReference type="EMBL" id="PNV66197.1"/>
    </source>
</evidence>
<comment type="caution">
    <text evidence="11">The sequence shown here is derived from an EMBL/GenBank/DDBJ whole genome shotgun (WGS) entry which is preliminary data.</text>
</comment>
<dbReference type="InterPro" id="IPR002145">
    <property type="entry name" value="CopG"/>
</dbReference>
<dbReference type="GO" id="GO:0016151">
    <property type="term" value="F:nickel cation binding"/>
    <property type="evidence" value="ECO:0007669"/>
    <property type="project" value="UniProtKB-UniRule"/>
</dbReference>
<dbReference type="PANTHER" id="PTHR34719">
    <property type="entry name" value="NICKEL-RESPONSIVE REGULATOR"/>
    <property type="match status" value="1"/>
</dbReference>
<feature type="binding site" evidence="7">
    <location>
        <position position="81"/>
    </location>
    <ligand>
        <name>Ni(2+)</name>
        <dbReference type="ChEBI" id="CHEBI:49786"/>
    </ligand>
</feature>
<dbReference type="HAMAP" id="MF_00476">
    <property type="entry name" value="NikR"/>
    <property type="match status" value="1"/>
</dbReference>
<dbReference type="RefSeq" id="WP_087196837.1">
    <property type="nucleotide sequence ID" value="NZ_DBEYRC010000099.1"/>
</dbReference>
<evidence type="ECO:0000313" key="12">
    <source>
        <dbReference type="Proteomes" id="UP000236488"/>
    </source>
</evidence>
<accession>A0A2K2U796</accession>
<sequence length="140" mass="15655">MSNDLMRFSVAMPEELLVRFDQLVARRGLAKNRSEVVRDLVRDALVEDECATPGMEVVGTLTIVFDHHANDLQEKLHAIQHDYFEYIVSSMHVHLDAHRCLEVIVLRGETGLVQDIANLILGTKGVKNGRLVVTTTGHAL</sequence>
<dbReference type="GO" id="GO:0010045">
    <property type="term" value="P:response to nickel cation"/>
    <property type="evidence" value="ECO:0007669"/>
    <property type="project" value="InterPro"/>
</dbReference>
<evidence type="ECO:0000259" key="9">
    <source>
        <dbReference type="Pfam" id="PF08753"/>
    </source>
</evidence>
<dbReference type="PANTHER" id="PTHR34719:SF2">
    <property type="entry name" value="NICKEL-RESPONSIVE REGULATOR"/>
    <property type="match status" value="1"/>
</dbReference>
<dbReference type="Gene3D" id="1.10.1220.10">
    <property type="entry name" value="Met repressor-like"/>
    <property type="match status" value="1"/>
</dbReference>
<dbReference type="InterPro" id="IPR013321">
    <property type="entry name" value="Arc_rbn_hlx_hlx"/>
</dbReference>
<dbReference type="Gene3D" id="3.30.70.1150">
    <property type="entry name" value="ACT-like. Chain A, domain 2"/>
    <property type="match status" value="1"/>
</dbReference>
<dbReference type="InterPro" id="IPR045865">
    <property type="entry name" value="ACT-like_dom_sf"/>
</dbReference>
<feature type="binding site" evidence="7">
    <location>
        <position position="100"/>
    </location>
    <ligand>
        <name>Ni(2+)</name>
        <dbReference type="ChEBI" id="CHEBI:49786"/>
    </ligand>
</feature>
<dbReference type="InterPro" id="IPR022988">
    <property type="entry name" value="Ni_resp_reg_NikR"/>
</dbReference>
<organism evidence="11 12">
    <name type="scientific">Rubneribacter badeniensis</name>
    <dbReference type="NCBI Taxonomy" id="2070688"/>
    <lineage>
        <taxon>Bacteria</taxon>
        <taxon>Bacillati</taxon>
        <taxon>Actinomycetota</taxon>
        <taxon>Coriobacteriia</taxon>
        <taxon>Eggerthellales</taxon>
        <taxon>Eggerthellaceae</taxon>
        <taxon>Rubneribacter</taxon>
    </lineage>
</organism>
<feature type="domain" description="Ribbon-helix-helix protein CopG" evidence="8">
    <location>
        <begin position="6"/>
        <end position="46"/>
    </location>
</feature>
<reference evidence="10" key="3">
    <citation type="submission" date="2021-09" db="EMBL/GenBank/DDBJ databases">
        <authorList>
            <person name="Gilroy R."/>
        </authorList>
    </citation>
    <scope>NUCLEOTIDE SEQUENCE</scope>
    <source>
        <strain evidence="10">USAMLcec12-2067</strain>
    </source>
</reference>
<dbReference type="EMBL" id="DYZL01000156">
    <property type="protein sequence ID" value="HJH43594.1"/>
    <property type="molecule type" value="Genomic_DNA"/>
</dbReference>
<comment type="similarity">
    <text evidence="1 7">Belongs to the transcriptional regulatory CopG/NikR family.</text>
</comment>
<comment type="cofactor">
    <cofactor evidence="7">
        <name>Ni(2+)</name>
        <dbReference type="ChEBI" id="CHEBI:49786"/>
    </cofactor>
    <text evidence="7">Binds 1 nickel ion per subunit.</text>
</comment>
<dbReference type="EMBL" id="PPEL01000006">
    <property type="protein sequence ID" value="PNV66197.1"/>
    <property type="molecule type" value="Genomic_DNA"/>
</dbReference>
<gene>
    <name evidence="10" type="primary">nikR</name>
    <name evidence="11" type="ORF">C2L80_02615</name>
    <name evidence="10" type="ORF">K8V16_07335</name>
</gene>
<dbReference type="InterPro" id="IPR050192">
    <property type="entry name" value="CopG/NikR_regulator"/>
</dbReference>
<dbReference type="GO" id="GO:0003677">
    <property type="term" value="F:DNA binding"/>
    <property type="evidence" value="ECO:0007669"/>
    <property type="project" value="UniProtKB-KW"/>
</dbReference>
<feature type="domain" description="Transcription factor NikR nickel binding C-terminal" evidence="9">
    <location>
        <begin position="58"/>
        <end position="134"/>
    </location>
</feature>
<evidence type="ECO:0000256" key="6">
    <source>
        <dbReference type="ARBA" id="ARBA00023163"/>
    </source>
</evidence>
<dbReference type="Proteomes" id="UP000236488">
    <property type="component" value="Unassembled WGS sequence"/>
</dbReference>
<dbReference type="NCBIfam" id="NF001884">
    <property type="entry name" value="PRK00630.1"/>
    <property type="match status" value="1"/>
</dbReference>
<dbReference type="SUPFAM" id="SSF55021">
    <property type="entry name" value="ACT-like"/>
    <property type="match status" value="1"/>
</dbReference>
<name>A0A2K2U796_9ACTN</name>
<comment type="function">
    <text evidence="7">Transcriptional regulator.</text>
</comment>
<dbReference type="Pfam" id="PF01402">
    <property type="entry name" value="RHH_1"/>
    <property type="match status" value="1"/>
</dbReference>
<keyword evidence="2 7" id="KW-0533">Nickel</keyword>
<dbReference type="NCBIfam" id="NF003381">
    <property type="entry name" value="PRK04460.1"/>
    <property type="match status" value="1"/>
</dbReference>
<keyword evidence="5 7" id="KW-0238">DNA-binding</keyword>
<dbReference type="Proteomes" id="UP000789325">
    <property type="component" value="Unassembled WGS sequence"/>
</dbReference>
<keyword evidence="4 7" id="KW-0805">Transcription regulation</keyword>
<reference evidence="11 12" key="1">
    <citation type="journal article" date="2018" name="Int. J. Syst. Evol. Microbiol.">
        <title>Rubneribacter badeniensis gen. nov., sp. nov. and Enteroscipio rubneri gen. nov., sp. nov., new members of the Eggerthellaceae isolated from human faeces.</title>
        <authorList>
            <person name="Danylec N."/>
            <person name="Gobl A."/>
            <person name="Stoll D.A."/>
            <person name="Hetzer B."/>
            <person name="Kulling S.E."/>
            <person name="Huch M."/>
        </authorList>
    </citation>
    <scope>NUCLEOTIDE SEQUENCE [LARGE SCALE GENOMIC DNA]</scope>
    <source>
        <strain evidence="11 12">ResAG-85</strain>
    </source>
</reference>
<evidence type="ECO:0000256" key="5">
    <source>
        <dbReference type="ARBA" id="ARBA00023125"/>
    </source>
</evidence>
<evidence type="ECO:0000259" key="8">
    <source>
        <dbReference type="Pfam" id="PF01402"/>
    </source>
</evidence>
<evidence type="ECO:0000313" key="10">
    <source>
        <dbReference type="EMBL" id="HJH43594.1"/>
    </source>
</evidence>
<reference evidence="10" key="2">
    <citation type="journal article" date="2021" name="PeerJ">
        <title>Extensive microbial diversity within the chicken gut microbiome revealed by metagenomics and culture.</title>
        <authorList>
            <person name="Gilroy R."/>
            <person name="Ravi A."/>
            <person name="Getino M."/>
            <person name="Pursley I."/>
            <person name="Horton D.L."/>
            <person name="Alikhan N.F."/>
            <person name="Baker D."/>
            <person name="Gharbi K."/>
            <person name="Hall N."/>
            <person name="Watson M."/>
            <person name="Adriaenssens E.M."/>
            <person name="Foster-Nyarko E."/>
            <person name="Jarju S."/>
            <person name="Secka A."/>
            <person name="Antonio M."/>
            <person name="Oren A."/>
            <person name="Chaudhuri R.R."/>
            <person name="La Ragione R."/>
            <person name="Hildebrand F."/>
            <person name="Pallen M.J."/>
        </authorList>
    </citation>
    <scope>NUCLEOTIDE SEQUENCE</scope>
    <source>
        <strain evidence="10">USAMLcec12-2067</strain>
    </source>
</reference>
<evidence type="ECO:0000256" key="2">
    <source>
        <dbReference type="ARBA" id="ARBA00022596"/>
    </source>
</evidence>
<evidence type="ECO:0000256" key="4">
    <source>
        <dbReference type="ARBA" id="ARBA00023015"/>
    </source>
</evidence>
<dbReference type="AlphaFoldDB" id="A0A2K2U796"/>
<dbReference type="Pfam" id="PF08753">
    <property type="entry name" value="NikR_C"/>
    <property type="match status" value="1"/>
</dbReference>
<dbReference type="InterPro" id="IPR010985">
    <property type="entry name" value="Ribbon_hlx_hlx"/>
</dbReference>
<dbReference type="NCBIfam" id="NF002815">
    <property type="entry name" value="PRK02967.1"/>
    <property type="match status" value="1"/>
</dbReference>
<feature type="binding site" evidence="7">
    <location>
        <position position="94"/>
    </location>
    <ligand>
        <name>Ni(2+)</name>
        <dbReference type="ChEBI" id="CHEBI:49786"/>
    </ligand>
</feature>
<dbReference type="CDD" id="cd22231">
    <property type="entry name" value="RHH_NikR_HicB-like"/>
    <property type="match status" value="1"/>
</dbReference>
<dbReference type="InterPro" id="IPR027271">
    <property type="entry name" value="Acetolactate_synth/TF_NikR_C"/>
</dbReference>
<dbReference type="GO" id="GO:0003700">
    <property type="term" value="F:DNA-binding transcription factor activity"/>
    <property type="evidence" value="ECO:0007669"/>
    <property type="project" value="UniProtKB-UniRule"/>
</dbReference>
<dbReference type="NCBIfam" id="NF002169">
    <property type="entry name" value="PRK01002.1"/>
    <property type="match status" value="1"/>
</dbReference>
<evidence type="ECO:0000256" key="1">
    <source>
        <dbReference type="ARBA" id="ARBA00008478"/>
    </source>
</evidence>
<keyword evidence="3 7" id="KW-0479">Metal-binding</keyword>
<dbReference type="InterPro" id="IPR014864">
    <property type="entry name" value="TF_NikR_Ni-bd_C"/>
</dbReference>
<keyword evidence="12" id="KW-1185">Reference proteome</keyword>
<evidence type="ECO:0000256" key="3">
    <source>
        <dbReference type="ARBA" id="ARBA00022723"/>
    </source>
</evidence>
<proteinExistence type="inferred from homology"/>
<dbReference type="SUPFAM" id="SSF47598">
    <property type="entry name" value="Ribbon-helix-helix"/>
    <property type="match status" value="1"/>
</dbReference>
<evidence type="ECO:0000256" key="7">
    <source>
        <dbReference type="HAMAP-Rule" id="MF_00476"/>
    </source>
</evidence>
<feature type="binding site" evidence="7">
    <location>
        <position position="92"/>
    </location>
    <ligand>
        <name>Ni(2+)</name>
        <dbReference type="ChEBI" id="CHEBI:49786"/>
    </ligand>
</feature>
<protein>
    <recommendedName>
        <fullName evidence="7">Putative nickel-responsive regulator</fullName>
    </recommendedName>
</protein>
<keyword evidence="6 7" id="KW-0804">Transcription</keyword>